<protein>
    <submittedName>
        <fullName evidence="1">Uncharacterized protein</fullName>
    </submittedName>
</protein>
<evidence type="ECO:0000313" key="2">
    <source>
        <dbReference type="Proteomes" id="UP001549077"/>
    </source>
</evidence>
<name>A0ABV2MQT7_9HYPH</name>
<organism evidence="1 2">
    <name type="scientific">Rhizobium binae</name>
    <dbReference type="NCBI Taxonomy" id="1138190"/>
    <lineage>
        <taxon>Bacteria</taxon>
        <taxon>Pseudomonadati</taxon>
        <taxon>Pseudomonadota</taxon>
        <taxon>Alphaproteobacteria</taxon>
        <taxon>Hyphomicrobiales</taxon>
        <taxon>Rhizobiaceae</taxon>
        <taxon>Rhizobium/Agrobacterium group</taxon>
        <taxon>Rhizobium</taxon>
    </lineage>
</organism>
<sequence>MFSGAQVSPFPMSSRFAGTILDVFDSFAHLQRRATLQLRKGRCGTLNCLDDFILAQFRFEQSCRRTKA</sequence>
<dbReference type="Proteomes" id="UP001549077">
    <property type="component" value="Unassembled WGS sequence"/>
</dbReference>
<keyword evidence="2" id="KW-1185">Reference proteome</keyword>
<dbReference type="GeneID" id="91150491"/>
<comment type="caution">
    <text evidence="1">The sequence shown here is derived from an EMBL/GenBank/DDBJ whole genome shotgun (WGS) entry which is preliminary data.</text>
</comment>
<gene>
    <name evidence="1" type="ORF">ABID08_005119</name>
</gene>
<dbReference type="RefSeq" id="WP_168296620.1">
    <property type="nucleotide sequence ID" value="NZ_CP071604.1"/>
</dbReference>
<proteinExistence type="predicted"/>
<reference evidence="1 2" key="1">
    <citation type="submission" date="2024-06" db="EMBL/GenBank/DDBJ databases">
        <title>Genomic Encyclopedia of Type Strains, Phase IV (KMG-IV): sequencing the most valuable type-strain genomes for metagenomic binning, comparative biology and taxonomic classification.</title>
        <authorList>
            <person name="Goeker M."/>
        </authorList>
    </citation>
    <scope>NUCLEOTIDE SEQUENCE [LARGE SCALE GENOMIC DNA]</scope>
    <source>
        <strain evidence="1 2">DSM 29288</strain>
    </source>
</reference>
<accession>A0ABV2MQT7</accession>
<evidence type="ECO:0000313" key="1">
    <source>
        <dbReference type="EMBL" id="MET3757738.1"/>
    </source>
</evidence>
<dbReference type="EMBL" id="JBEPMY010000020">
    <property type="protein sequence ID" value="MET3757738.1"/>
    <property type="molecule type" value="Genomic_DNA"/>
</dbReference>